<evidence type="ECO:0000313" key="2">
    <source>
        <dbReference type="Proteomes" id="UP001194098"/>
    </source>
</evidence>
<reference evidence="1" key="2">
    <citation type="journal article" date="2022" name="Nat. Biotechnol.">
        <title>Carbon-negative production of acetone and isopropanol by gas fermentation at industrial pilot scale.</title>
        <authorList>
            <person name="Liew F.E."/>
            <person name="Nogle R."/>
            <person name="Abdalla T."/>
            <person name="Rasor B.J."/>
            <person name="Canter C."/>
            <person name="Jensen R.O."/>
            <person name="Wang L."/>
            <person name="Strutz J."/>
            <person name="Chirania P."/>
            <person name="De Tissera S."/>
            <person name="Mueller A.P."/>
            <person name="Ruan Z."/>
            <person name="Gao A."/>
            <person name="Tran L."/>
            <person name="Engle N.L."/>
            <person name="Bromley J.C."/>
            <person name="Daniell J."/>
            <person name="Conrado R."/>
            <person name="Tschaplinski T.J."/>
            <person name="Giannone R.J."/>
            <person name="Hettich R.L."/>
            <person name="Karim A.S."/>
            <person name="Simpson S.D."/>
            <person name="Brown S.D."/>
            <person name="Leang C."/>
            <person name="Jewett M.C."/>
            <person name="Kopke M."/>
        </authorList>
    </citation>
    <scope>NUCLEOTIDE SEQUENCE</scope>
    <source>
        <strain evidence="1">DJ015</strain>
    </source>
</reference>
<organism evidence="1 2">
    <name type="scientific">Clostridium beijerinckii</name>
    <name type="common">Clostridium MP</name>
    <dbReference type="NCBI Taxonomy" id="1520"/>
    <lineage>
        <taxon>Bacteria</taxon>
        <taxon>Bacillati</taxon>
        <taxon>Bacillota</taxon>
        <taxon>Clostridia</taxon>
        <taxon>Eubacteriales</taxon>
        <taxon>Clostridiaceae</taxon>
        <taxon>Clostridium</taxon>
    </lineage>
</organism>
<proteinExistence type="predicted"/>
<gene>
    <name evidence="1" type="ORF">HGI39_04280</name>
</gene>
<sequence>MWFLNKETGLKWEVHNKDLIKRLIIHETYEVIKERDAIDYSKMAYKELIEFAKTKGINAIGFKKHEIVEKLNGLEE</sequence>
<accession>A0AAW3W565</accession>
<comment type="caution">
    <text evidence="1">The sequence shown here is derived from an EMBL/GenBank/DDBJ whole genome shotgun (WGS) entry which is preliminary data.</text>
</comment>
<dbReference type="Proteomes" id="UP001194098">
    <property type="component" value="Unassembled WGS sequence"/>
</dbReference>
<dbReference type="EMBL" id="JABAGV010000007">
    <property type="protein sequence ID" value="MBC2473938.1"/>
    <property type="molecule type" value="Genomic_DNA"/>
</dbReference>
<name>A0AAW3W565_CLOBE</name>
<evidence type="ECO:0008006" key="3">
    <source>
        <dbReference type="Google" id="ProtNLM"/>
    </source>
</evidence>
<reference evidence="1" key="1">
    <citation type="submission" date="2020-04" db="EMBL/GenBank/DDBJ databases">
        <authorList>
            <person name="Brown S."/>
        </authorList>
    </citation>
    <scope>NUCLEOTIDE SEQUENCE</scope>
    <source>
        <strain evidence="1">DJ015</strain>
    </source>
</reference>
<protein>
    <recommendedName>
        <fullName evidence="3">Rho termination factor N-terminal domain-containing protein</fullName>
    </recommendedName>
</protein>
<evidence type="ECO:0000313" key="1">
    <source>
        <dbReference type="EMBL" id="MBC2473938.1"/>
    </source>
</evidence>
<dbReference type="RefSeq" id="WP_171779951.1">
    <property type="nucleotide sequence ID" value="NZ_JABAGV010000007.1"/>
</dbReference>
<dbReference type="AlphaFoldDB" id="A0AAW3W565"/>